<keyword evidence="10" id="KW-1185">Reference proteome</keyword>
<proteinExistence type="predicted"/>
<feature type="transmembrane region" description="Helical" evidence="7">
    <location>
        <begin position="12"/>
        <end position="31"/>
    </location>
</feature>
<dbReference type="EMBL" id="BIFQ01000001">
    <property type="protein sequence ID" value="GCE06562.1"/>
    <property type="molecule type" value="Genomic_DNA"/>
</dbReference>
<dbReference type="AlphaFoldDB" id="A0A401ZI90"/>
<dbReference type="PROSITE" id="PS50850">
    <property type="entry name" value="MFS"/>
    <property type="match status" value="1"/>
</dbReference>
<dbReference type="Gene3D" id="1.20.1250.20">
    <property type="entry name" value="MFS general substrate transporter like domains"/>
    <property type="match status" value="2"/>
</dbReference>
<accession>A0A401ZI90</accession>
<evidence type="ECO:0000256" key="1">
    <source>
        <dbReference type="ARBA" id="ARBA00004651"/>
    </source>
</evidence>
<keyword evidence="2" id="KW-0813">Transport</keyword>
<evidence type="ECO:0000256" key="6">
    <source>
        <dbReference type="ARBA" id="ARBA00023136"/>
    </source>
</evidence>
<keyword evidence="3" id="KW-1003">Cell membrane</keyword>
<dbReference type="InterPro" id="IPR011701">
    <property type="entry name" value="MFS"/>
</dbReference>
<dbReference type="SUPFAM" id="SSF103473">
    <property type="entry name" value="MFS general substrate transporter"/>
    <property type="match status" value="1"/>
</dbReference>
<gene>
    <name evidence="9" type="ORF">KDAU_38910</name>
</gene>
<evidence type="ECO:0000259" key="8">
    <source>
        <dbReference type="PROSITE" id="PS50850"/>
    </source>
</evidence>
<comment type="subcellular location">
    <subcellularLocation>
        <location evidence="1">Cell membrane</location>
        <topology evidence="1">Multi-pass membrane protein</topology>
    </subcellularLocation>
</comment>
<dbReference type="PANTHER" id="PTHR23517">
    <property type="entry name" value="RESISTANCE PROTEIN MDTM, PUTATIVE-RELATED-RELATED"/>
    <property type="match status" value="1"/>
</dbReference>
<dbReference type="PANTHER" id="PTHR23517:SF2">
    <property type="entry name" value="MULTIDRUG RESISTANCE PROTEIN MDTH"/>
    <property type="match status" value="1"/>
</dbReference>
<dbReference type="InterPro" id="IPR020846">
    <property type="entry name" value="MFS_dom"/>
</dbReference>
<sequence length="270" mass="28772">MDLVPREQRRPAISILRLAMNVGSMVSASLGGLLASVAFLTLFGADTGTTLIFALLMLIFFPRHIHPQPAAQMVQGPRPVLALLVPLRDCAFRRIWLVSFCATMVLSQQTTTFAVYLTRLGGSPALYCGLMAAGSLIVILLEVPLTTFFQHVPVGRVIALGSLLMAIAAGICSLVMGPYWLALPLLAIVFDSMIFSPPYDTIGAEIAPAEQRGTYMSFLWIATGLGFALGPALGGMLLSYSPPLCWGIMGGIGLLAVVLAWNIEPAAHEA</sequence>
<evidence type="ECO:0000313" key="9">
    <source>
        <dbReference type="EMBL" id="GCE06562.1"/>
    </source>
</evidence>
<feature type="transmembrane region" description="Helical" evidence="7">
    <location>
        <begin position="244"/>
        <end position="263"/>
    </location>
</feature>
<dbReference type="GO" id="GO:0022857">
    <property type="term" value="F:transmembrane transporter activity"/>
    <property type="evidence" value="ECO:0007669"/>
    <property type="project" value="InterPro"/>
</dbReference>
<evidence type="ECO:0000256" key="7">
    <source>
        <dbReference type="SAM" id="Phobius"/>
    </source>
</evidence>
<feature type="transmembrane region" description="Helical" evidence="7">
    <location>
        <begin position="37"/>
        <end position="61"/>
    </location>
</feature>
<keyword evidence="5 7" id="KW-1133">Transmembrane helix</keyword>
<feature type="domain" description="Major facilitator superfamily (MFS) profile" evidence="8">
    <location>
        <begin position="1"/>
        <end position="268"/>
    </location>
</feature>
<feature type="transmembrane region" description="Helical" evidence="7">
    <location>
        <begin position="218"/>
        <end position="237"/>
    </location>
</feature>
<feature type="transmembrane region" description="Helical" evidence="7">
    <location>
        <begin position="157"/>
        <end position="181"/>
    </location>
</feature>
<evidence type="ECO:0000313" key="10">
    <source>
        <dbReference type="Proteomes" id="UP000287224"/>
    </source>
</evidence>
<dbReference type="GO" id="GO:0005886">
    <property type="term" value="C:plasma membrane"/>
    <property type="evidence" value="ECO:0007669"/>
    <property type="project" value="UniProtKB-SubCell"/>
</dbReference>
<reference evidence="10" key="1">
    <citation type="submission" date="2018-12" db="EMBL/GenBank/DDBJ databases">
        <title>Tengunoibacter tsumagoiensis gen. nov., sp. nov., Dictyobacter kobayashii sp. nov., D. alpinus sp. nov., and D. joshuensis sp. nov. and description of Dictyobacteraceae fam. nov. within the order Ktedonobacterales isolated from Tengu-no-mugimeshi.</title>
        <authorList>
            <person name="Wang C.M."/>
            <person name="Zheng Y."/>
            <person name="Sakai Y."/>
            <person name="Toyoda A."/>
            <person name="Minakuchi Y."/>
            <person name="Abe K."/>
            <person name="Yokota A."/>
            <person name="Yabe S."/>
        </authorList>
    </citation>
    <scope>NUCLEOTIDE SEQUENCE [LARGE SCALE GENOMIC DNA]</scope>
    <source>
        <strain evidence="10">S-27</strain>
    </source>
</reference>
<feature type="transmembrane region" description="Helical" evidence="7">
    <location>
        <begin position="124"/>
        <end position="145"/>
    </location>
</feature>
<name>A0A401ZI90_9CHLR</name>
<evidence type="ECO:0000256" key="2">
    <source>
        <dbReference type="ARBA" id="ARBA00022448"/>
    </source>
</evidence>
<evidence type="ECO:0000256" key="5">
    <source>
        <dbReference type="ARBA" id="ARBA00022989"/>
    </source>
</evidence>
<feature type="transmembrane region" description="Helical" evidence="7">
    <location>
        <begin position="95"/>
        <end position="118"/>
    </location>
</feature>
<evidence type="ECO:0000256" key="4">
    <source>
        <dbReference type="ARBA" id="ARBA00022692"/>
    </source>
</evidence>
<dbReference type="InterPro" id="IPR050171">
    <property type="entry name" value="MFS_Transporters"/>
</dbReference>
<dbReference type="InterPro" id="IPR036259">
    <property type="entry name" value="MFS_trans_sf"/>
</dbReference>
<comment type="caution">
    <text evidence="9">The sequence shown here is derived from an EMBL/GenBank/DDBJ whole genome shotgun (WGS) entry which is preliminary data.</text>
</comment>
<protein>
    <recommendedName>
        <fullName evidence="8">Major facilitator superfamily (MFS) profile domain-containing protein</fullName>
    </recommendedName>
</protein>
<dbReference type="Proteomes" id="UP000287224">
    <property type="component" value="Unassembled WGS sequence"/>
</dbReference>
<organism evidence="9 10">
    <name type="scientific">Dictyobacter aurantiacus</name>
    <dbReference type="NCBI Taxonomy" id="1936993"/>
    <lineage>
        <taxon>Bacteria</taxon>
        <taxon>Bacillati</taxon>
        <taxon>Chloroflexota</taxon>
        <taxon>Ktedonobacteria</taxon>
        <taxon>Ktedonobacterales</taxon>
        <taxon>Dictyobacteraceae</taxon>
        <taxon>Dictyobacter</taxon>
    </lineage>
</organism>
<keyword evidence="4 7" id="KW-0812">Transmembrane</keyword>
<evidence type="ECO:0000256" key="3">
    <source>
        <dbReference type="ARBA" id="ARBA00022475"/>
    </source>
</evidence>
<dbReference type="Pfam" id="PF07690">
    <property type="entry name" value="MFS_1"/>
    <property type="match status" value="1"/>
</dbReference>
<keyword evidence="6 7" id="KW-0472">Membrane</keyword>
<dbReference type="OrthoDB" id="9793283at2"/>